<evidence type="ECO:0000256" key="1">
    <source>
        <dbReference type="SAM" id="MobiDB-lite"/>
    </source>
</evidence>
<gene>
    <name evidence="2" type="ORF">S03H2_63179</name>
</gene>
<proteinExistence type="predicted"/>
<evidence type="ECO:0000313" key="2">
    <source>
        <dbReference type="EMBL" id="GAH82745.1"/>
    </source>
</evidence>
<accession>X1JMQ3</accession>
<reference evidence="2" key="1">
    <citation type="journal article" date="2014" name="Front. Microbiol.">
        <title>High frequency of phylogenetically diverse reductive dehalogenase-homologous genes in deep subseafloor sedimentary metagenomes.</title>
        <authorList>
            <person name="Kawai M."/>
            <person name="Futagami T."/>
            <person name="Toyoda A."/>
            <person name="Takaki Y."/>
            <person name="Nishi S."/>
            <person name="Hori S."/>
            <person name="Arai W."/>
            <person name="Tsubouchi T."/>
            <person name="Morono Y."/>
            <person name="Uchiyama I."/>
            <person name="Ito T."/>
            <person name="Fujiyama A."/>
            <person name="Inagaki F."/>
            <person name="Takami H."/>
        </authorList>
    </citation>
    <scope>NUCLEOTIDE SEQUENCE</scope>
    <source>
        <strain evidence="2">Expedition CK06-06</strain>
    </source>
</reference>
<protein>
    <submittedName>
        <fullName evidence="2">Uncharacterized protein</fullName>
    </submittedName>
</protein>
<dbReference type="AlphaFoldDB" id="X1JMQ3"/>
<sequence length="111" mass="12723">MKEETRRKRELEKLDISQRAELLKNEAFQRFLRYLCTNASEIRFNSAGGWLPGWIVTGCELFFTDTVGHVKEIVKDDGGRWWLEEDVGEVSPYGEPLSSPQQAEGYPAEGK</sequence>
<dbReference type="EMBL" id="BARU01040907">
    <property type="protein sequence ID" value="GAH82745.1"/>
    <property type="molecule type" value="Genomic_DNA"/>
</dbReference>
<organism evidence="2">
    <name type="scientific">marine sediment metagenome</name>
    <dbReference type="NCBI Taxonomy" id="412755"/>
    <lineage>
        <taxon>unclassified sequences</taxon>
        <taxon>metagenomes</taxon>
        <taxon>ecological metagenomes</taxon>
    </lineage>
</organism>
<feature type="non-terminal residue" evidence="2">
    <location>
        <position position="111"/>
    </location>
</feature>
<comment type="caution">
    <text evidence="2">The sequence shown here is derived from an EMBL/GenBank/DDBJ whole genome shotgun (WGS) entry which is preliminary data.</text>
</comment>
<name>X1JMQ3_9ZZZZ</name>
<feature type="region of interest" description="Disordered" evidence="1">
    <location>
        <begin position="90"/>
        <end position="111"/>
    </location>
</feature>